<evidence type="ECO:0000313" key="3">
    <source>
        <dbReference type="Proteomes" id="UP001456562"/>
    </source>
</evidence>
<evidence type="ECO:0008006" key="4">
    <source>
        <dbReference type="Google" id="ProtNLM"/>
    </source>
</evidence>
<accession>A0ABV1QFP1</accession>
<gene>
    <name evidence="2" type="ORF">ABR748_38380</name>
</gene>
<name>A0ABV1QFP1_STRMI</name>
<dbReference type="Gene3D" id="2.80.10.50">
    <property type="match status" value="1"/>
</dbReference>
<proteinExistence type="predicted"/>
<feature type="signal peptide" evidence="1">
    <location>
        <begin position="1"/>
        <end position="25"/>
    </location>
</feature>
<organism evidence="2 3">
    <name type="scientific">Streptomyces microflavus</name>
    <name type="common">Streptomyces lipmanii</name>
    <dbReference type="NCBI Taxonomy" id="1919"/>
    <lineage>
        <taxon>Bacteria</taxon>
        <taxon>Bacillati</taxon>
        <taxon>Actinomycetota</taxon>
        <taxon>Actinomycetes</taxon>
        <taxon>Kitasatosporales</taxon>
        <taxon>Streptomycetaceae</taxon>
        <taxon>Streptomyces</taxon>
    </lineage>
</organism>
<protein>
    <recommendedName>
        <fullName evidence="4">Ricin-type beta-trefoil lectin domain-containing protein</fullName>
    </recommendedName>
</protein>
<reference evidence="2 3" key="1">
    <citation type="submission" date="2024-01" db="EMBL/GenBank/DDBJ databases">
        <title>Metagenomic exploration of the rhizosphere soil microbial community and their significance in facilitating the development of wild simulated ginseng.</title>
        <authorList>
            <person name="Huang J."/>
        </authorList>
    </citation>
    <scope>NUCLEOTIDE SEQUENCE [LARGE SCALE GENOMIC DNA]</scope>
    <source>
        <strain evidence="2 3">WY141</strain>
    </source>
</reference>
<feature type="chain" id="PRO_5045414202" description="Ricin-type beta-trefoil lectin domain-containing protein" evidence="1">
    <location>
        <begin position="26"/>
        <end position="166"/>
    </location>
</feature>
<dbReference type="EMBL" id="JBEJUE010000088">
    <property type="protein sequence ID" value="MER0429993.1"/>
    <property type="molecule type" value="Genomic_DNA"/>
</dbReference>
<dbReference type="PROSITE" id="PS50231">
    <property type="entry name" value="RICIN_B_LECTIN"/>
    <property type="match status" value="1"/>
</dbReference>
<sequence length="166" mass="18253">MIRTVKHATVAALLALGVAAPSATATTTPAAPAAEQGPVTLRPQVQPRTCLDGNANKLLWACNGNGFQNWTVKDSNDDGRFALIYQRAGTCLTTNIKSEAFLSRCFSDVISEDWIKTEVPGGYQLQDDFTKKCLGVDTKYIWGEDVPVKLRTFDCVRNKWQTWLIG</sequence>
<keyword evidence="1" id="KW-0732">Signal</keyword>
<evidence type="ECO:0000256" key="1">
    <source>
        <dbReference type="SAM" id="SignalP"/>
    </source>
</evidence>
<comment type="caution">
    <text evidence="2">The sequence shown here is derived from an EMBL/GenBank/DDBJ whole genome shotgun (WGS) entry which is preliminary data.</text>
</comment>
<dbReference type="RefSeq" id="WP_350242055.1">
    <property type="nucleotide sequence ID" value="NZ_JBEJUE010000088.1"/>
</dbReference>
<dbReference type="InterPro" id="IPR035992">
    <property type="entry name" value="Ricin_B-like_lectins"/>
</dbReference>
<dbReference type="Proteomes" id="UP001456562">
    <property type="component" value="Unassembled WGS sequence"/>
</dbReference>
<evidence type="ECO:0000313" key="2">
    <source>
        <dbReference type="EMBL" id="MER0429993.1"/>
    </source>
</evidence>
<dbReference type="SUPFAM" id="SSF50370">
    <property type="entry name" value="Ricin B-like lectins"/>
    <property type="match status" value="1"/>
</dbReference>
<keyword evidence="3" id="KW-1185">Reference proteome</keyword>